<gene>
    <name evidence="2" type="ORF">JJJ17_19735</name>
</gene>
<dbReference type="NCBIfam" id="TIGR00125">
    <property type="entry name" value="cyt_tran_rel"/>
    <property type="match status" value="1"/>
</dbReference>
<dbReference type="InterPro" id="IPR027417">
    <property type="entry name" value="P-loop_NTPase"/>
</dbReference>
<dbReference type="InterPro" id="IPR052735">
    <property type="entry name" value="NAD_biosynth-regulator"/>
</dbReference>
<dbReference type="PANTHER" id="PTHR37512:SF1">
    <property type="entry name" value="NADR_TTD14 AAA DOMAIN-CONTAINING PROTEIN"/>
    <property type="match status" value="1"/>
</dbReference>
<dbReference type="EMBL" id="JAEPRQ010000014">
    <property type="protein sequence ID" value="MBK4218165.1"/>
    <property type="molecule type" value="Genomic_DNA"/>
</dbReference>
<dbReference type="Pfam" id="PF13521">
    <property type="entry name" value="AAA_28"/>
    <property type="match status" value="1"/>
</dbReference>
<evidence type="ECO:0000259" key="1">
    <source>
        <dbReference type="Pfam" id="PF13521"/>
    </source>
</evidence>
<dbReference type="Proteomes" id="UP000640485">
    <property type="component" value="Unassembled WGS sequence"/>
</dbReference>
<dbReference type="Gene3D" id="3.40.50.620">
    <property type="entry name" value="HUPs"/>
    <property type="match status" value="1"/>
</dbReference>
<dbReference type="Gene3D" id="3.40.50.300">
    <property type="entry name" value="P-loop containing nucleotide triphosphate hydrolases"/>
    <property type="match status" value="1"/>
</dbReference>
<evidence type="ECO:0000313" key="2">
    <source>
        <dbReference type="EMBL" id="MBK4218165.1"/>
    </source>
</evidence>
<dbReference type="SUPFAM" id="SSF52374">
    <property type="entry name" value="Nucleotidylyl transferase"/>
    <property type="match status" value="1"/>
</dbReference>
<comment type="caution">
    <text evidence="2">The sequence shown here is derived from an EMBL/GenBank/DDBJ whole genome shotgun (WGS) entry which is preliminary data.</text>
</comment>
<accession>A0A934SFY3</accession>
<keyword evidence="3" id="KW-1185">Reference proteome</keyword>
<dbReference type="RefSeq" id="WP_200689549.1">
    <property type="nucleotide sequence ID" value="NZ_JAEPRQ010000014.1"/>
</dbReference>
<dbReference type="InterPro" id="IPR014729">
    <property type="entry name" value="Rossmann-like_a/b/a_fold"/>
</dbReference>
<evidence type="ECO:0000313" key="3">
    <source>
        <dbReference type="Proteomes" id="UP000640485"/>
    </source>
</evidence>
<sequence>MTTRGFLLGKFLPPHTGHVFMCNMAAAMCDELTVLVCSLDSDPIEGSLRYQWMKQLLPHVRVIHHTKNVPQTPEEHPDFWAIWQRICKEAHPEHLDYVFGSEPYVVELAKVLDARPKLIDPERLAFPTSARIILRDPAGNWDMIPDAVRPYFQRRVVLAGAESTGKSTLAAELASALNTRFVPEYGRIFDAYRTEDWQSSSFTEIELGHRAMRQAIAPSAGPILIEDTDELVTRVWQSALTGTMPARARPSDLADLYLLLPTDLPWQDDGTRYQQADKFREAFQQSMKHELIEAGVAWRAISGTGPARLRNAMEAIEQAFAQGTDDEARKTASR</sequence>
<dbReference type="InterPro" id="IPR004821">
    <property type="entry name" value="Cyt_trans-like"/>
</dbReference>
<organism evidence="2 3">
    <name type="scientific">Paracoccus caeni</name>
    <dbReference type="NCBI Taxonomy" id="657651"/>
    <lineage>
        <taxon>Bacteria</taxon>
        <taxon>Pseudomonadati</taxon>
        <taxon>Pseudomonadota</taxon>
        <taxon>Alphaproteobacteria</taxon>
        <taxon>Rhodobacterales</taxon>
        <taxon>Paracoccaceae</taxon>
        <taxon>Paracoccus</taxon>
    </lineage>
</organism>
<dbReference type="PANTHER" id="PTHR37512">
    <property type="entry name" value="TRIFUNCTIONAL NAD BIOSYNTHESIS/REGULATOR PROTEIN NADR"/>
    <property type="match status" value="1"/>
</dbReference>
<feature type="domain" description="NadR/Ttd14 AAA" evidence="1">
    <location>
        <begin position="155"/>
        <end position="306"/>
    </location>
</feature>
<dbReference type="GO" id="GO:0003824">
    <property type="term" value="F:catalytic activity"/>
    <property type="evidence" value="ECO:0007669"/>
    <property type="project" value="InterPro"/>
</dbReference>
<dbReference type="InterPro" id="IPR038727">
    <property type="entry name" value="NadR/Ttd14_AAA_dom"/>
</dbReference>
<dbReference type="SUPFAM" id="SSF52540">
    <property type="entry name" value="P-loop containing nucleoside triphosphate hydrolases"/>
    <property type="match status" value="1"/>
</dbReference>
<protein>
    <submittedName>
        <fullName evidence="2">AAA family ATPase</fullName>
    </submittedName>
</protein>
<dbReference type="AlphaFoldDB" id="A0A934SFY3"/>
<proteinExistence type="predicted"/>
<name>A0A934SFY3_9RHOB</name>
<reference evidence="2" key="1">
    <citation type="submission" date="2021-01" db="EMBL/GenBank/DDBJ databases">
        <title>Paracoccus amoyensis sp. nov., isolated from the surface seawater along the coast of Xiamen Island, China.</title>
        <authorList>
            <person name="Lyu L."/>
        </authorList>
    </citation>
    <scope>NUCLEOTIDE SEQUENCE</scope>
    <source>
        <strain evidence="2">MJ17</strain>
    </source>
</reference>